<evidence type="ECO:0000256" key="1">
    <source>
        <dbReference type="SAM" id="Phobius"/>
    </source>
</evidence>
<protein>
    <submittedName>
        <fullName evidence="2">Uncharacterized protein</fullName>
    </submittedName>
</protein>
<feature type="transmembrane region" description="Helical" evidence="1">
    <location>
        <begin position="69"/>
        <end position="87"/>
    </location>
</feature>
<organism evidence="2 3">
    <name type="scientific">Deinococcus petrolearius</name>
    <dbReference type="NCBI Taxonomy" id="1751295"/>
    <lineage>
        <taxon>Bacteria</taxon>
        <taxon>Thermotogati</taxon>
        <taxon>Deinococcota</taxon>
        <taxon>Deinococci</taxon>
        <taxon>Deinococcales</taxon>
        <taxon>Deinococcaceae</taxon>
        <taxon>Deinococcus</taxon>
    </lineage>
</organism>
<evidence type="ECO:0000313" key="3">
    <source>
        <dbReference type="Proteomes" id="UP001595979"/>
    </source>
</evidence>
<sequence length="147" mass="15427">MKDLPGWRLLERRVLLACCLAGGGAGTGLYTRLWADISDVWSWGLMLALVAASVAATRRAVVPPLGATAGSLCSGSALLIGLSLGSFAHLRPLPVLLIVGAAGLLLALVIGHVGRRHGGRPTWVSRMTGPRTLRGGRTSGRLMRRRS</sequence>
<dbReference type="EMBL" id="JBHSOH010000020">
    <property type="protein sequence ID" value="MFC5849462.1"/>
    <property type="molecule type" value="Genomic_DNA"/>
</dbReference>
<reference evidence="3" key="1">
    <citation type="journal article" date="2019" name="Int. J. Syst. Evol. Microbiol.">
        <title>The Global Catalogue of Microorganisms (GCM) 10K type strain sequencing project: providing services to taxonomists for standard genome sequencing and annotation.</title>
        <authorList>
            <consortium name="The Broad Institute Genomics Platform"/>
            <consortium name="The Broad Institute Genome Sequencing Center for Infectious Disease"/>
            <person name="Wu L."/>
            <person name="Ma J."/>
        </authorList>
    </citation>
    <scope>NUCLEOTIDE SEQUENCE [LARGE SCALE GENOMIC DNA]</scope>
    <source>
        <strain evidence="3">CGMCC 1.15053</strain>
    </source>
</reference>
<dbReference type="Proteomes" id="UP001595979">
    <property type="component" value="Unassembled WGS sequence"/>
</dbReference>
<evidence type="ECO:0000313" key="2">
    <source>
        <dbReference type="EMBL" id="MFC5849462.1"/>
    </source>
</evidence>
<proteinExistence type="predicted"/>
<accession>A0ABW1DLF7</accession>
<feature type="transmembrane region" description="Helical" evidence="1">
    <location>
        <begin position="93"/>
        <end position="113"/>
    </location>
</feature>
<name>A0ABW1DLF7_9DEIO</name>
<keyword evidence="1" id="KW-1133">Transmembrane helix</keyword>
<keyword evidence="1" id="KW-0472">Membrane</keyword>
<feature type="transmembrane region" description="Helical" evidence="1">
    <location>
        <begin position="40"/>
        <end position="57"/>
    </location>
</feature>
<gene>
    <name evidence="2" type="ORF">ACFPQ6_14205</name>
</gene>
<comment type="caution">
    <text evidence="2">The sequence shown here is derived from an EMBL/GenBank/DDBJ whole genome shotgun (WGS) entry which is preliminary data.</text>
</comment>
<keyword evidence="1" id="KW-0812">Transmembrane</keyword>
<feature type="transmembrane region" description="Helical" evidence="1">
    <location>
        <begin position="14"/>
        <end position="34"/>
    </location>
</feature>
<dbReference type="RefSeq" id="WP_380050628.1">
    <property type="nucleotide sequence ID" value="NZ_JBHSOH010000020.1"/>
</dbReference>
<keyword evidence="3" id="KW-1185">Reference proteome</keyword>